<dbReference type="Gene3D" id="3.90.180.10">
    <property type="entry name" value="Medium-chain alcohol dehydrogenases, catalytic domain"/>
    <property type="match status" value="1"/>
</dbReference>
<dbReference type="Proteomes" id="UP000265000">
    <property type="component" value="Unplaced"/>
</dbReference>
<keyword evidence="1" id="KW-0479">Metal-binding</keyword>
<organism evidence="4 5">
    <name type="scientific">Fundulus heteroclitus</name>
    <name type="common">Killifish</name>
    <name type="synonym">Mummichog</name>
    <dbReference type="NCBI Taxonomy" id="8078"/>
    <lineage>
        <taxon>Eukaryota</taxon>
        <taxon>Metazoa</taxon>
        <taxon>Chordata</taxon>
        <taxon>Craniata</taxon>
        <taxon>Vertebrata</taxon>
        <taxon>Euteleostomi</taxon>
        <taxon>Actinopterygii</taxon>
        <taxon>Neopterygii</taxon>
        <taxon>Teleostei</taxon>
        <taxon>Neoteleostei</taxon>
        <taxon>Acanthomorphata</taxon>
        <taxon>Ovalentaria</taxon>
        <taxon>Atherinomorphae</taxon>
        <taxon>Cyprinodontiformes</taxon>
        <taxon>Fundulidae</taxon>
        <taxon>Fundulus</taxon>
    </lineage>
</organism>
<dbReference type="InterPro" id="IPR011032">
    <property type="entry name" value="GroES-like_sf"/>
</dbReference>
<evidence type="ECO:0000313" key="5">
    <source>
        <dbReference type="Proteomes" id="UP000265000"/>
    </source>
</evidence>
<dbReference type="Pfam" id="PF08240">
    <property type="entry name" value="ADH_N"/>
    <property type="match status" value="1"/>
</dbReference>
<dbReference type="SUPFAM" id="SSF50129">
    <property type="entry name" value="GroES-like"/>
    <property type="match status" value="1"/>
</dbReference>
<evidence type="ECO:0000256" key="2">
    <source>
        <dbReference type="ARBA" id="ARBA00022833"/>
    </source>
</evidence>
<proteinExistence type="predicted"/>
<dbReference type="PANTHER" id="PTHR43880">
    <property type="entry name" value="ALCOHOL DEHYDROGENASE"/>
    <property type="match status" value="1"/>
</dbReference>
<keyword evidence="2" id="KW-0862">Zinc</keyword>
<dbReference type="AlphaFoldDB" id="A0A3Q2PX26"/>
<keyword evidence="5" id="KW-1185">Reference proteome</keyword>
<accession>A0A3Q2PX26</accession>
<dbReference type="GeneTree" id="ENSGT00940000164379"/>
<dbReference type="GO" id="GO:0008270">
    <property type="term" value="F:zinc ion binding"/>
    <property type="evidence" value="ECO:0007669"/>
    <property type="project" value="TreeGrafter"/>
</dbReference>
<evidence type="ECO:0000313" key="4">
    <source>
        <dbReference type="Ensembl" id="ENSFHEP00000018523.1"/>
    </source>
</evidence>
<dbReference type="PANTHER" id="PTHR43880:SF21">
    <property type="entry name" value="S-(HYDROXYMETHYL)GLUTATHIONE DEHYDROGENASE"/>
    <property type="match status" value="1"/>
</dbReference>
<dbReference type="Ensembl" id="ENSFHET00000027513.1">
    <property type="protein sequence ID" value="ENSFHEP00000018523.1"/>
    <property type="gene ID" value="ENSFHEG00000020393.1"/>
</dbReference>
<name>A0A3Q2PX26_FUNHE</name>
<evidence type="ECO:0000256" key="1">
    <source>
        <dbReference type="ARBA" id="ARBA00022723"/>
    </source>
</evidence>
<protein>
    <recommendedName>
        <fullName evidence="3">Alcohol dehydrogenase-like N-terminal domain-containing protein</fullName>
    </recommendedName>
</protein>
<dbReference type="InterPro" id="IPR013154">
    <property type="entry name" value="ADH-like_N"/>
</dbReference>
<dbReference type="GO" id="GO:0005829">
    <property type="term" value="C:cytosol"/>
    <property type="evidence" value="ECO:0007669"/>
    <property type="project" value="TreeGrafter"/>
</dbReference>
<dbReference type="GO" id="GO:0046294">
    <property type="term" value="P:formaldehyde catabolic process"/>
    <property type="evidence" value="ECO:0007669"/>
    <property type="project" value="TreeGrafter"/>
</dbReference>
<evidence type="ECO:0000259" key="3">
    <source>
        <dbReference type="Pfam" id="PF08240"/>
    </source>
</evidence>
<dbReference type="GO" id="GO:0051903">
    <property type="term" value="F:S-(hydroxymethyl)glutathione dehydrogenase [NAD(P)+] activity"/>
    <property type="evidence" value="ECO:0007669"/>
    <property type="project" value="TreeGrafter"/>
</dbReference>
<dbReference type="STRING" id="8078.ENSFHEP00000018523"/>
<reference evidence="4" key="2">
    <citation type="submission" date="2025-09" db="UniProtKB">
        <authorList>
            <consortium name="Ensembl"/>
        </authorList>
    </citation>
    <scope>IDENTIFICATION</scope>
</reference>
<feature type="domain" description="Alcohol dehydrogenase-like N-terminal" evidence="3">
    <location>
        <begin position="20"/>
        <end position="103"/>
    </location>
</feature>
<sequence>METAGKPLSIEEVEVAPPKAHAVRIKILATGVCHTDFYTVTRSDPEGLSPVVLRHEGPGNVEGVGEGFTKFKPGDTVIPLYVPQCGECKFCKNPKTNHCQKIRITQGSVAAP</sequence>
<reference evidence="4" key="1">
    <citation type="submission" date="2025-08" db="UniProtKB">
        <authorList>
            <consortium name="Ensembl"/>
        </authorList>
    </citation>
    <scope>IDENTIFICATION</scope>
</reference>